<dbReference type="NCBIfam" id="TIGR00797">
    <property type="entry name" value="matE"/>
    <property type="match status" value="1"/>
</dbReference>
<evidence type="ECO:0000313" key="15">
    <source>
        <dbReference type="Proteomes" id="UP001595882"/>
    </source>
</evidence>
<dbReference type="PANTHER" id="PTHR43298">
    <property type="entry name" value="MULTIDRUG RESISTANCE PROTEIN NORM-RELATED"/>
    <property type="match status" value="1"/>
</dbReference>
<dbReference type="InterPro" id="IPR048279">
    <property type="entry name" value="MdtK-like"/>
</dbReference>
<keyword evidence="10" id="KW-0406">Ion transport</keyword>
<evidence type="ECO:0000256" key="12">
    <source>
        <dbReference type="ARBA" id="ARBA00031636"/>
    </source>
</evidence>
<gene>
    <name evidence="14" type="ORF">ACFOY7_04255</name>
</gene>
<evidence type="ECO:0000256" key="2">
    <source>
        <dbReference type="ARBA" id="ARBA00004651"/>
    </source>
</evidence>
<feature type="transmembrane region" description="Helical" evidence="13">
    <location>
        <begin position="194"/>
        <end position="216"/>
    </location>
</feature>
<keyword evidence="6" id="KW-0050">Antiport</keyword>
<comment type="caution">
    <text evidence="14">The sequence shown here is derived from an EMBL/GenBank/DDBJ whole genome shotgun (WGS) entry which is preliminary data.</text>
</comment>
<evidence type="ECO:0000256" key="1">
    <source>
        <dbReference type="ARBA" id="ARBA00003408"/>
    </source>
</evidence>
<comment type="subcellular location">
    <subcellularLocation>
        <location evidence="2">Cell membrane</location>
        <topology evidence="2">Multi-pass membrane protein</topology>
    </subcellularLocation>
</comment>
<keyword evidence="5" id="KW-0813">Transport</keyword>
<evidence type="ECO:0000313" key="14">
    <source>
        <dbReference type="EMBL" id="MFC4402287.1"/>
    </source>
</evidence>
<keyword evidence="8 13" id="KW-0812">Transmembrane</keyword>
<accession>A0ABV8WSS7</accession>
<sequence>MYHAETLKDKIRLFLRILLPIMITQISLSAMNLVDTMMSGRVGTDDLAGVAIGASLWSPVFTGMNGIMLAITPIIAQFMGANERHKIHHTVTQAIFLSIAIGIAIILIGIVAVEPILNLMNLEENVKYIALHYLVGLSIGIVPLFLSNVIRNFFDGQGFTRITMIITVLAVPFNVLLNYSLIFGHFGMPKLGGIGAGYATGITFWIILIISIFMTFKIESVKEYKLFVKWLKPSMKAWKEQLAIGIPIGLSIFFEASIFSVVTLLIGNMFSTIIIAANQIVISFTTLLFMVPLSLSMAITIVVGYSIGGKRLDSAKQYSLIGVLGAVGFLALGSIFMYFFREQIAYLYTSDPSVVLVAGQLFIIAIIYQLSDASQASLQGVLRGYKDVKVPFYIAFAAYWLVGIPSGYLLAAFTSLGPAGFWVGITLGLTGAAIGFFIRLRIIYRKERANLSMNGNKVVSE</sequence>
<name>A0ABV8WSS7_9BACI</name>
<evidence type="ECO:0000256" key="3">
    <source>
        <dbReference type="ARBA" id="ARBA00010199"/>
    </source>
</evidence>
<feature type="transmembrane region" description="Helical" evidence="13">
    <location>
        <begin position="318"/>
        <end position="340"/>
    </location>
</feature>
<dbReference type="PANTHER" id="PTHR43298:SF2">
    <property type="entry name" value="FMN_FAD EXPORTER YEEO-RELATED"/>
    <property type="match status" value="1"/>
</dbReference>
<evidence type="ECO:0000256" key="13">
    <source>
        <dbReference type="SAM" id="Phobius"/>
    </source>
</evidence>
<dbReference type="CDD" id="cd13131">
    <property type="entry name" value="MATE_NorM_like"/>
    <property type="match status" value="1"/>
</dbReference>
<evidence type="ECO:0000256" key="9">
    <source>
        <dbReference type="ARBA" id="ARBA00022989"/>
    </source>
</evidence>
<feature type="transmembrane region" description="Helical" evidence="13">
    <location>
        <begin position="13"/>
        <end position="34"/>
    </location>
</feature>
<comment type="function">
    <text evidence="1">Multidrug efflux pump.</text>
</comment>
<keyword evidence="7" id="KW-1003">Cell membrane</keyword>
<keyword evidence="15" id="KW-1185">Reference proteome</keyword>
<dbReference type="Proteomes" id="UP001595882">
    <property type="component" value="Unassembled WGS sequence"/>
</dbReference>
<reference evidence="15" key="1">
    <citation type="journal article" date="2019" name="Int. J. Syst. Evol. Microbiol.">
        <title>The Global Catalogue of Microorganisms (GCM) 10K type strain sequencing project: providing services to taxonomists for standard genome sequencing and annotation.</title>
        <authorList>
            <consortium name="The Broad Institute Genomics Platform"/>
            <consortium name="The Broad Institute Genome Sequencing Center for Infectious Disease"/>
            <person name="Wu L."/>
            <person name="Ma J."/>
        </authorList>
    </citation>
    <scope>NUCLEOTIDE SEQUENCE [LARGE SCALE GENOMIC DNA]</scope>
    <source>
        <strain evidence="15">CCUG 37865</strain>
    </source>
</reference>
<feature type="transmembrane region" description="Helical" evidence="13">
    <location>
        <begin position="352"/>
        <end position="371"/>
    </location>
</feature>
<keyword evidence="9 13" id="KW-1133">Transmembrane helix</keyword>
<dbReference type="RefSeq" id="WP_390249726.1">
    <property type="nucleotide sequence ID" value="NZ_JBHSDT010000003.1"/>
</dbReference>
<feature type="transmembrane region" description="Helical" evidence="13">
    <location>
        <begin position="129"/>
        <end position="150"/>
    </location>
</feature>
<organism evidence="14 15">
    <name type="scientific">Gracilibacillus xinjiangensis</name>
    <dbReference type="NCBI Taxonomy" id="1193282"/>
    <lineage>
        <taxon>Bacteria</taxon>
        <taxon>Bacillati</taxon>
        <taxon>Bacillota</taxon>
        <taxon>Bacilli</taxon>
        <taxon>Bacillales</taxon>
        <taxon>Bacillaceae</taxon>
        <taxon>Gracilibacillus</taxon>
    </lineage>
</organism>
<feature type="transmembrane region" description="Helical" evidence="13">
    <location>
        <begin position="95"/>
        <end position="117"/>
    </location>
</feature>
<feature type="transmembrane region" description="Helical" evidence="13">
    <location>
        <begin position="54"/>
        <end position="75"/>
    </location>
</feature>
<evidence type="ECO:0000256" key="10">
    <source>
        <dbReference type="ARBA" id="ARBA00023065"/>
    </source>
</evidence>
<evidence type="ECO:0000256" key="7">
    <source>
        <dbReference type="ARBA" id="ARBA00022475"/>
    </source>
</evidence>
<dbReference type="InterPro" id="IPR002528">
    <property type="entry name" value="MATE_fam"/>
</dbReference>
<feature type="transmembrane region" description="Helical" evidence="13">
    <location>
        <begin position="392"/>
        <end position="413"/>
    </location>
</feature>
<keyword evidence="11 13" id="KW-0472">Membrane</keyword>
<feature type="transmembrane region" description="Helical" evidence="13">
    <location>
        <begin position="242"/>
        <end position="267"/>
    </location>
</feature>
<proteinExistence type="inferred from homology"/>
<evidence type="ECO:0000256" key="11">
    <source>
        <dbReference type="ARBA" id="ARBA00023136"/>
    </source>
</evidence>
<feature type="transmembrane region" description="Helical" evidence="13">
    <location>
        <begin position="419"/>
        <end position="438"/>
    </location>
</feature>
<comment type="similarity">
    <text evidence="3">Belongs to the multi antimicrobial extrusion (MATE) (TC 2.A.66.1) family.</text>
</comment>
<evidence type="ECO:0000256" key="4">
    <source>
        <dbReference type="ARBA" id="ARBA00020268"/>
    </source>
</evidence>
<feature type="transmembrane region" description="Helical" evidence="13">
    <location>
        <begin position="162"/>
        <end position="182"/>
    </location>
</feature>
<evidence type="ECO:0000256" key="5">
    <source>
        <dbReference type="ARBA" id="ARBA00022448"/>
    </source>
</evidence>
<evidence type="ECO:0000256" key="8">
    <source>
        <dbReference type="ARBA" id="ARBA00022692"/>
    </source>
</evidence>
<evidence type="ECO:0000256" key="6">
    <source>
        <dbReference type="ARBA" id="ARBA00022449"/>
    </source>
</evidence>
<dbReference type="InterPro" id="IPR050222">
    <property type="entry name" value="MATE_MdtK"/>
</dbReference>
<dbReference type="EMBL" id="JBHSDT010000003">
    <property type="protein sequence ID" value="MFC4402287.1"/>
    <property type="molecule type" value="Genomic_DNA"/>
</dbReference>
<feature type="transmembrane region" description="Helical" evidence="13">
    <location>
        <begin position="273"/>
        <end position="306"/>
    </location>
</feature>
<dbReference type="Pfam" id="PF01554">
    <property type="entry name" value="MatE"/>
    <property type="match status" value="2"/>
</dbReference>
<protein>
    <recommendedName>
        <fullName evidence="4">Probable multidrug resistance protein NorM</fullName>
    </recommendedName>
    <alternativeName>
        <fullName evidence="12">Multidrug-efflux transporter</fullName>
    </alternativeName>
</protein>
<dbReference type="PIRSF" id="PIRSF006603">
    <property type="entry name" value="DinF"/>
    <property type="match status" value="1"/>
</dbReference>